<accession>A0A251PQG6</accession>
<dbReference type="AlphaFoldDB" id="A0A251PQG6"/>
<dbReference type="SUPFAM" id="SSF52058">
    <property type="entry name" value="L domain-like"/>
    <property type="match status" value="2"/>
</dbReference>
<evidence type="ECO:0000256" key="3">
    <source>
        <dbReference type="ARBA" id="ARBA00022475"/>
    </source>
</evidence>
<dbReference type="Gene3D" id="3.80.10.10">
    <property type="entry name" value="Ribonuclease Inhibitor"/>
    <property type="match status" value="2"/>
</dbReference>
<dbReference type="GO" id="GO:0005886">
    <property type="term" value="C:plasma membrane"/>
    <property type="evidence" value="ECO:0007669"/>
    <property type="project" value="UniProtKB-SubCell"/>
</dbReference>
<comment type="similarity">
    <text evidence="2">Belongs to the RLP family.</text>
</comment>
<keyword evidence="7" id="KW-0677">Repeat</keyword>
<evidence type="ECO:0000256" key="4">
    <source>
        <dbReference type="ARBA" id="ARBA00022614"/>
    </source>
</evidence>
<evidence type="ECO:0000256" key="7">
    <source>
        <dbReference type="ARBA" id="ARBA00022737"/>
    </source>
</evidence>
<dbReference type="PRINTS" id="PR00019">
    <property type="entry name" value="LEURICHRPT"/>
</dbReference>
<dbReference type="Gramene" id="ONI13816">
    <property type="protein sequence ID" value="ONI13816"/>
    <property type="gene ID" value="PRUPE_4G247100"/>
</dbReference>
<proteinExistence type="inferred from homology"/>
<keyword evidence="8" id="KW-1133">Transmembrane helix</keyword>
<dbReference type="SMART" id="SM00369">
    <property type="entry name" value="LRR_TYP"/>
    <property type="match status" value="5"/>
</dbReference>
<keyword evidence="10" id="KW-0675">Receptor</keyword>
<keyword evidence="5" id="KW-0812">Transmembrane</keyword>
<dbReference type="Proteomes" id="UP000006882">
    <property type="component" value="Chromosome G4"/>
</dbReference>
<keyword evidence="13" id="KW-1185">Reference proteome</keyword>
<reference evidence="12 13" key="1">
    <citation type="journal article" date="2013" name="Nat. Genet.">
        <title>The high-quality draft genome of peach (Prunus persica) identifies unique patterns of genetic diversity, domestication and genome evolution.</title>
        <authorList>
            <consortium name="International Peach Genome Initiative"/>
            <person name="Verde I."/>
            <person name="Abbott A.G."/>
            <person name="Scalabrin S."/>
            <person name="Jung S."/>
            <person name="Shu S."/>
            <person name="Marroni F."/>
            <person name="Zhebentyayeva T."/>
            <person name="Dettori M.T."/>
            <person name="Grimwood J."/>
            <person name="Cattonaro F."/>
            <person name="Zuccolo A."/>
            <person name="Rossini L."/>
            <person name="Jenkins J."/>
            <person name="Vendramin E."/>
            <person name="Meisel L.A."/>
            <person name="Decroocq V."/>
            <person name="Sosinski B."/>
            <person name="Prochnik S."/>
            <person name="Mitros T."/>
            <person name="Policriti A."/>
            <person name="Cipriani G."/>
            <person name="Dondini L."/>
            <person name="Ficklin S."/>
            <person name="Goodstein D.M."/>
            <person name="Xuan P."/>
            <person name="Del Fabbro C."/>
            <person name="Aramini V."/>
            <person name="Copetti D."/>
            <person name="Gonzalez S."/>
            <person name="Horner D.S."/>
            <person name="Falchi R."/>
            <person name="Lucas S."/>
            <person name="Mica E."/>
            <person name="Maldonado J."/>
            <person name="Lazzari B."/>
            <person name="Bielenberg D."/>
            <person name="Pirona R."/>
            <person name="Miculan M."/>
            <person name="Barakat A."/>
            <person name="Testolin R."/>
            <person name="Stella A."/>
            <person name="Tartarini S."/>
            <person name="Tonutti P."/>
            <person name="Arus P."/>
            <person name="Orellana A."/>
            <person name="Wells C."/>
            <person name="Main D."/>
            <person name="Vizzotto G."/>
            <person name="Silva H."/>
            <person name="Salamini F."/>
            <person name="Schmutz J."/>
            <person name="Morgante M."/>
            <person name="Rokhsar D.S."/>
        </authorList>
    </citation>
    <scope>NUCLEOTIDE SEQUENCE [LARGE SCALE GENOMIC DNA]</scope>
    <source>
        <strain evidence="13">cv. Nemared</strain>
    </source>
</reference>
<evidence type="ECO:0000313" key="13">
    <source>
        <dbReference type="Proteomes" id="UP000006882"/>
    </source>
</evidence>
<dbReference type="Pfam" id="PF00560">
    <property type="entry name" value="LRR_1"/>
    <property type="match status" value="3"/>
</dbReference>
<evidence type="ECO:0000256" key="6">
    <source>
        <dbReference type="ARBA" id="ARBA00022729"/>
    </source>
</evidence>
<evidence type="ECO:0000256" key="2">
    <source>
        <dbReference type="ARBA" id="ARBA00009592"/>
    </source>
</evidence>
<keyword evidence="9" id="KW-0472">Membrane</keyword>
<keyword evidence="6" id="KW-0732">Signal</keyword>
<evidence type="ECO:0000256" key="5">
    <source>
        <dbReference type="ARBA" id="ARBA00022692"/>
    </source>
</evidence>
<dbReference type="FunFam" id="3.80.10.10:FF:000213">
    <property type="entry name" value="Tyrosine-sulfated glycopeptide receptor 1"/>
    <property type="match status" value="1"/>
</dbReference>
<name>A0A251PQG6_PRUPE</name>
<comment type="subcellular location">
    <subcellularLocation>
        <location evidence="1">Cell membrane</location>
        <topology evidence="1">Single-pass type I membrane protein</topology>
    </subcellularLocation>
</comment>
<dbReference type="InterPro" id="IPR032675">
    <property type="entry name" value="LRR_dom_sf"/>
</dbReference>
<dbReference type="EMBL" id="CM007654">
    <property type="protein sequence ID" value="ONI13816.1"/>
    <property type="molecule type" value="Genomic_DNA"/>
</dbReference>
<keyword evidence="3" id="KW-1003">Cell membrane</keyword>
<gene>
    <name evidence="12" type="ORF">PRUPE_4G247100</name>
</gene>
<organism evidence="12 13">
    <name type="scientific">Prunus persica</name>
    <name type="common">Peach</name>
    <name type="synonym">Amygdalus persica</name>
    <dbReference type="NCBI Taxonomy" id="3760"/>
    <lineage>
        <taxon>Eukaryota</taxon>
        <taxon>Viridiplantae</taxon>
        <taxon>Streptophyta</taxon>
        <taxon>Embryophyta</taxon>
        <taxon>Tracheophyta</taxon>
        <taxon>Spermatophyta</taxon>
        <taxon>Magnoliopsida</taxon>
        <taxon>eudicotyledons</taxon>
        <taxon>Gunneridae</taxon>
        <taxon>Pentapetalae</taxon>
        <taxon>rosids</taxon>
        <taxon>fabids</taxon>
        <taxon>Rosales</taxon>
        <taxon>Rosaceae</taxon>
        <taxon>Amygdaloideae</taxon>
        <taxon>Amygdaleae</taxon>
        <taxon>Prunus</taxon>
    </lineage>
</organism>
<dbReference type="eggNOG" id="KOG0619">
    <property type="taxonomic scope" value="Eukaryota"/>
</dbReference>
<evidence type="ECO:0000256" key="8">
    <source>
        <dbReference type="ARBA" id="ARBA00022989"/>
    </source>
</evidence>
<sequence length="499" mass="55418">MFGELPLFIPSSTRMVDLSNNYFHARNLTSFDVRNNTFSGSIPSYLCLHSSPLIRLLDFSINKFSSNISGGLGKCSKLQVFRAGYNRLSGILPEDIYNATTLEEISLPSNAFRGDISDEIVNLTNLTILELYVNQFSGMLPTNMGKLSKLKLILLHFNNLTDSLPPSLLNCTNLRELNLGFNHFVGKLSMLDFSKLSRLTKLDFTDKYSLRFSLKSLSFLSLSASRLSNITRVLNILMGCKSLKVLILSNNFIGEEMPNGDGIVGVDGLENLRILSFRGCQLTGPLPVWLSKIKKLEVLDLSSNRFTGSVPTWLGNFPSLFHINLGNNRISGELPKQLCKLPMLVSEQTAAQVDHTYLQLPFFVKPASDADFLQYSSLSFFPPAIHLHKNSINGNIPTEISQLVLLHTLNLDDNNFSGNIPNKISNLKKLETLDLSMNHLSGEIPPSLTSLNFLSFLNVSYNNLEGPIPKGTQLQSFDVSAFEGNPKLCVVPLFGMRVL</sequence>
<evidence type="ECO:0000313" key="12">
    <source>
        <dbReference type="EMBL" id="ONI13816.1"/>
    </source>
</evidence>
<dbReference type="InterPro" id="IPR001611">
    <property type="entry name" value="Leu-rich_rpt"/>
</dbReference>
<dbReference type="FunFam" id="3.80.10.10:FF:000041">
    <property type="entry name" value="LRR receptor-like serine/threonine-protein kinase ERECTA"/>
    <property type="match status" value="1"/>
</dbReference>
<evidence type="ECO:0000256" key="10">
    <source>
        <dbReference type="ARBA" id="ARBA00023170"/>
    </source>
</evidence>
<dbReference type="STRING" id="3760.A0A251PQG6"/>
<evidence type="ECO:0000256" key="11">
    <source>
        <dbReference type="ARBA" id="ARBA00023180"/>
    </source>
</evidence>
<keyword evidence="11" id="KW-0325">Glycoprotein</keyword>
<dbReference type="PANTHER" id="PTHR48052:SF81">
    <property type="entry name" value="LEUCINE-RICH REPEAT-CONTAINING N-TERMINAL PLANT-TYPE DOMAIN-CONTAINING PROTEIN"/>
    <property type="match status" value="1"/>
</dbReference>
<evidence type="ECO:0000256" key="9">
    <source>
        <dbReference type="ARBA" id="ARBA00023136"/>
    </source>
</evidence>
<evidence type="ECO:0008006" key="14">
    <source>
        <dbReference type="Google" id="ProtNLM"/>
    </source>
</evidence>
<dbReference type="Pfam" id="PF13516">
    <property type="entry name" value="LRR_6"/>
    <property type="match status" value="1"/>
</dbReference>
<dbReference type="Pfam" id="PF13855">
    <property type="entry name" value="LRR_8"/>
    <property type="match status" value="1"/>
</dbReference>
<dbReference type="InterPro" id="IPR003591">
    <property type="entry name" value="Leu-rich_rpt_typical-subtyp"/>
</dbReference>
<protein>
    <recommendedName>
        <fullName evidence="14">Leucine-rich repeat-containing N-terminal plant-type domain-containing protein</fullName>
    </recommendedName>
</protein>
<evidence type="ECO:0000256" key="1">
    <source>
        <dbReference type="ARBA" id="ARBA00004251"/>
    </source>
</evidence>
<dbReference type="PANTHER" id="PTHR48052">
    <property type="entry name" value="UNNAMED PRODUCT"/>
    <property type="match status" value="1"/>
</dbReference>
<keyword evidence="4" id="KW-0433">Leucine-rich repeat</keyword>